<reference evidence="1 2" key="1">
    <citation type="submission" date="2018-08" db="EMBL/GenBank/DDBJ databases">
        <title>Genome and evolution of the arbuscular mycorrhizal fungus Diversispora epigaea (formerly Glomus versiforme) and its bacterial endosymbionts.</title>
        <authorList>
            <person name="Sun X."/>
            <person name="Fei Z."/>
            <person name="Harrison M."/>
        </authorList>
    </citation>
    <scope>NUCLEOTIDE SEQUENCE [LARGE SCALE GENOMIC DNA]</scope>
    <source>
        <strain evidence="1 2">IT104</strain>
    </source>
</reference>
<sequence length="148" mass="17046">MMKLSELWPTTVIPKNFLKHYKRSSKIENNNKNNSNGNDAESDDLVQTNSTNSRISMNLSTVLMFIGNLENGYQARKKLALREIMRAIIQKAIEEYKWSIFGINVCFTNMNVLNSLSLQKIESADEVYELLSHEVSHLQELYIKCAKI</sequence>
<protein>
    <submittedName>
        <fullName evidence="1">Uncharacterized protein</fullName>
    </submittedName>
</protein>
<dbReference type="OrthoDB" id="642895at2759"/>
<dbReference type="Proteomes" id="UP000266861">
    <property type="component" value="Unassembled WGS sequence"/>
</dbReference>
<proteinExistence type="predicted"/>
<dbReference type="AlphaFoldDB" id="A0A397J511"/>
<keyword evidence="2" id="KW-1185">Reference proteome</keyword>
<organism evidence="1 2">
    <name type="scientific">Diversispora epigaea</name>
    <dbReference type="NCBI Taxonomy" id="1348612"/>
    <lineage>
        <taxon>Eukaryota</taxon>
        <taxon>Fungi</taxon>
        <taxon>Fungi incertae sedis</taxon>
        <taxon>Mucoromycota</taxon>
        <taxon>Glomeromycotina</taxon>
        <taxon>Glomeromycetes</taxon>
        <taxon>Diversisporales</taxon>
        <taxon>Diversisporaceae</taxon>
        <taxon>Diversispora</taxon>
    </lineage>
</organism>
<evidence type="ECO:0000313" key="2">
    <source>
        <dbReference type="Proteomes" id="UP000266861"/>
    </source>
</evidence>
<comment type="caution">
    <text evidence="1">The sequence shown here is derived from an EMBL/GenBank/DDBJ whole genome shotgun (WGS) entry which is preliminary data.</text>
</comment>
<accession>A0A397J511</accession>
<evidence type="ECO:0000313" key="1">
    <source>
        <dbReference type="EMBL" id="RHZ80163.1"/>
    </source>
</evidence>
<name>A0A397J511_9GLOM</name>
<gene>
    <name evidence="1" type="ORF">Glove_139g117</name>
</gene>
<dbReference type="EMBL" id="PQFF01000130">
    <property type="protein sequence ID" value="RHZ80163.1"/>
    <property type="molecule type" value="Genomic_DNA"/>
</dbReference>